<evidence type="ECO:0000256" key="8">
    <source>
        <dbReference type="SAM" id="MobiDB-lite"/>
    </source>
</evidence>
<sequence>MAMTADAPTVAPTTAAEPPTTPGATATEPVAGQVAEQVPGQITEQAAAQAPPPTTFGAPWIRSAGEVAWKLVGIVAAVAVVFYVVGLVQVVFVALFLALVFTTVLLPLGDFYDRVMPRGLAMAASLLTAVLAVGALVTYVVSSVVSRWEDLAIEFATGLTDLAGLLTGIPMLAGLGGPDKWLEDGGAWLQSHAGDYAGTAAQSAGSIAEGATAVVLAIFCTVFFLTQGGRMWRWALDFVPADRHDRWEAAAAAGWNSFSGFTRGMFFVALSDGVLAGIFLSVVGVPLALPLSVVVFLGAFIPMIGPVAAIVISVLVALAAKGPVLALVVLIGMVVVAQLDANVLQPLITGKQVSLHPVVMALVVAAGSVLGGLLGAVVAVPLTAVAWAVYCTLRRTAADGTPVAPDTPAVQDAPAVQSTPAVEGTTAT</sequence>
<protein>
    <submittedName>
        <fullName evidence="10">Putative PurR-regulated permease PerM</fullName>
    </submittedName>
</protein>
<dbReference type="AlphaFoldDB" id="A0A7W3PDG7"/>
<name>A0A7W3PDG7_9MICO</name>
<keyword evidence="6 9" id="KW-1133">Transmembrane helix</keyword>
<dbReference type="PANTHER" id="PTHR21716:SF53">
    <property type="entry name" value="PERMEASE PERM-RELATED"/>
    <property type="match status" value="1"/>
</dbReference>
<comment type="caution">
    <text evidence="10">The sequence shown here is derived from an EMBL/GenBank/DDBJ whole genome shotgun (WGS) entry which is preliminary data.</text>
</comment>
<dbReference type="RefSeq" id="WP_246402422.1">
    <property type="nucleotide sequence ID" value="NZ_BAAATF010000006.1"/>
</dbReference>
<feature type="transmembrane region" description="Helical" evidence="9">
    <location>
        <begin position="360"/>
        <end position="390"/>
    </location>
</feature>
<evidence type="ECO:0000256" key="5">
    <source>
        <dbReference type="ARBA" id="ARBA00022692"/>
    </source>
</evidence>
<accession>A0A7W3PDG7</accession>
<keyword evidence="3" id="KW-0813">Transport</keyword>
<dbReference type="GO" id="GO:0055085">
    <property type="term" value="P:transmembrane transport"/>
    <property type="evidence" value="ECO:0007669"/>
    <property type="project" value="TreeGrafter"/>
</dbReference>
<feature type="transmembrane region" description="Helical" evidence="9">
    <location>
        <begin position="266"/>
        <end position="289"/>
    </location>
</feature>
<keyword evidence="4" id="KW-1003">Cell membrane</keyword>
<feature type="transmembrane region" description="Helical" evidence="9">
    <location>
        <begin position="295"/>
        <end position="318"/>
    </location>
</feature>
<evidence type="ECO:0000256" key="7">
    <source>
        <dbReference type="ARBA" id="ARBA00023136"/>
    </source>
</evidence>
<evidence type="ECO:0000256" key="9">
    <source>
        <dbReference type="SAM" id="Phobius"/>
    </source>
</evidence>
<feature type="region of interest" description="Disordered" evidence="8">
    <location>
        <begin position="1"/>
        <end position="27"/>
    </location>
</feature>
<evidence type="ECO:0000256" key="1">
    <source>
        <dbReference type="ARBA" id="ARBA00004651"/>
    </source>
</evidence>
<feature type="compositionally biased region" description="Polar residues" evidence="8">
    <location>
        <begin position="416"/>
        <end position="428"/>
    </location>
</feature>
<dbReference type="EMBL" id="JACGWV010000001">
    <property type="protein sequence ID" value="MBA8807930.1"/>
    <property type="molecule type" value="Genomic_DNA"/>
</dbReference>
<dbReference type="Proteomes" id="UP000540568">
    <property type="component" value="Unassembled WGS sequence"/>
</dbReference>
<feature type="transmembrane region" description="Helical" evidence="9">
    <location>
        <begin position="325"/>
        <end position="348"/>
    </location>
</feature>
<dbReference type="Pfam" id="PF01594">
    <property type="entry name" value="AI-2E_transport"/>
    <property type="match status" value="1"/>
</dbReference>
<dbReference type="GO" id="GO:0005886">
    <property type="term" value="C:plasma membrane"/>
    <property type="evidence" value="ECO:0007669"/>
    <property type="project" value="UniProtKB-SubCell"/>
</dbReference>
<evidence type="ECO:0000256" key="6">
    <source>
        <dbReference type="ARBA" id="ARBA00022989"/>
    </source>
</evidence>
<evidence type="ECO:0000313" key="11">
    <source>
        <dbReference type="Proteomes" id="UP000540568"/>
    </source>
</evidence>
<reference evidence="10 11" key="1">
    <citation type="submission" date="2020-07" db="EMBL/GenBank/DDBJ databases">
        <title>Sequencing the genomes of 1000 actinobacteria strains.</title>
        <authorList>
            <person name="Klenk H.-P."/>
        </authorList>
    </citation>
    <scope>NUCLEOTIDE SEQUENCE [LARGE SCALE GENOMIC DNA]</scope>
    <source>
        <strain evidence="10 11">DSM 44121</strain>
    </source>
</reference>
<evidence type="ECO:0000313" key="10">
    <source>
        <dbReference type="EMBL" id="MBA8807930.1"/>
    </source>
</evidence>
<evidence type="ECO:0000256" key="4">
    <source>
        <dbReference type="ARBA" id="ARBA00022475"/>
    </source>
</evidence>
<proteinExistence type="inferred from homology"/>
<feature type="transmembrane region" description="Helical" evidence="9">
    <location>
        <begin position="207"/>
        <end position="226"/>
    </location>
</feature>
<feature type="transmembrane region" description="Helical" evidence="9">
    <location>
        <begin position="67"/>
        <end position="85"/>
    </location>
</feature>
<dbReference type="PANTHER" id="PTHR21716">
    <property type="entry name" value="TRANSMEMBRANE PROTEIN"/>
    <property type="match status" value="1"/>
</dbReference>
<keyword evidence="5 9" id="KW-0812">Transmembrane</keyword>
<feature type="region of interest" description="Disordered" evidence="8">
    <location>
        <begin position="402"/>
        <end position="428"/>
    </location>
</feature>
<comment type="similarity">
    <text evidence="2">Belongs to the autoinducer-2 exporter (AI-2E) (TC 2.A.86) family.</text>
</comment>
<feature type="transmembrane region" description="Helical" evidence="9">
    <location>
        <begin position="120"/>
        <end position="141"/>
    </location>
</feature>
<keyword evidence="7 9" id="KW-0472">Membrane</keyword>
<comment type="subcellular location">
    <subcellularLocation>
        <location evidence="1">Cell membrane</location>
        <topology evidence="1">Multi-pass membrane protein</topology>
    </subcellularLocation>
</comment>
<gene>
    <name evidence="10" type="ORF">FHX71_001872</name>
</gene>
<organism evidence="10 11">
    <name type="scientific">Promicromonospora sukumoe</name>
    <dbReference type="NCBI Taxonomy" id="88382"/>
    <lineage>
        <taxon>Bacteria</taxon>
        <taxon>Bacillati</taxon>
        <taxon>Actinomycetota</taxon>
        <taxon>Actinomycetes</taxon>
        <taxon>Micrococcales</taxon>
        <taxon>Promicromonosporaceae</taxon>
        <taxon>Promicromonospora</taxon>
    </lineage>
</organism>
<dbReference type="InterPro" id="IPR002549">
    <property type="entry name" value="AI-2E-like"/>
</dbReference>
<evidence type="ECO:0000256" key="2">
    <source>
        <dbReference type="ARBA" id="ARBA00009773"/>
    </source>
</evidence>
<keyword evidence="11" id="KW-1185">Reference proteome</keyword>
<evidence type="ECO:0000256" key="3">
    <source>
        <dbReference type="ARBA" id="ARBA00022448"/>
    </source>
</evidence>